<comment type="caution">
    <text evidence="2">The sequence shown here is derived from an EMBL/GenBank/DDBJ whole genome shotgun (WGS) entry which is preliminary data.</text>
</comment>
<accession>A0A418DK65</accession>
<feature type="coiled-coil region" evidence="1">
    <location>
        <begin position="22"/>
        <end position="56"/>
    </location>
</feature>
<protein>
    <recommendedName>
        <fullName evidence="4">DDE Tnp4 domain-containing protein</fullName>
    </recommendedName>
</protein>
<keyword evidence="1" id="KW-0175">Coiled coil</keyword>
<dbReference type="Proteomes" id="UP000285712">
    <property type="component" value="Unassembled WGS sequence"/>
</dbReference>
<organism evidence="2 3">
    <name type="scientific">Aphanomyces astaci</name>
    <name type="common">Crayfish plague agent</name>
    <dbReference type="NCBI Taxonomy" id="112090"/>
    <lineage>
        <taxon>Eukaryota</taxon>
        <taxon>Sar</taxon>
        <taxon>Stramenopiles</taxon>
        <taxon>Oomycota</taxon>
        <taxon>Saprolegniomycetes</taxon>
        <taxon>Saprolegniales</taxon>
        <taxon>Verrucalvaceae</taxon>
        <taxon>Aphanomyces</taxon>
    </lineage>
</organism>
<name>A0A418DK65_APHAT</name>
<gene>
    <name evidence="2" type="ORF">DYB35_009790</name>
</gene>
<evidence type="ECO:0008006" key="4">
    <source>
        <dbReference type="Google" id="ProtNLM"/>
    </source>
</evidence>
<proteinExistence type="predicted"/>
<dbReference type="AlphaFoldDB" id="A0A418DK65"/>
<evidence type="ECO:0000313" key="3">
    <source>
        <dbReference type="Proteomes" id="UP000285712"/>
    </source>
</evidence>
<dbReference type="EMBL" id="QUTG01002561">
    <property type="protein sequence ID" value="RHY95755.1"/>
    <property type="molecule type" value="Genomic_DNA"/>
</dbReference>
<evidence type="ECO:0000313" key="2">
    <source>
        <dbReference type="EMBL" id="RHY95755.1"/>
    </source>
</evidence>
<dbReference type="VEuPathDB" id="FungiDB:H257_19177"/>
<reference evidence="2 3" key="1">
    <citation type="submission" date="2018-08" db="EMBL/GenBank/DDBJ databases">
        <title>Aphanomyces genome sequencing and annotation.</title>
        <authorList>
            <person name="Minardi D."/>
            <person name="Oidtmann B."/>
            <person name="Van Der Giezen M."/>
            <person name="Studholme D.J."/>
        </authorList>
    </citation>
    <scope>NUCLEOTIDE SEQUENCE [LARGE SCALE GENOMIC DNA]</scope>
    <source>
        <strain evidence="2 3">Sv</strain>
    </source>
</reference>
<sequence>MHIGLNHNPFIPINNMDPFAVVNRLQQDIEDENINLEEMSQVYREHTQQVEDTNDSPKPLIDRFYLQGGNASLTTMINLGGCGIIHGDDDPYVNPLSITQQVAKGTVFGHYPVALYAIDVNFLPSYHATGGFDEAKHYLSGNHKLFGLKLECSIAYSGVSVDLLDDCPGSVADSKVFMRRKDVHDVMLKASDSELDMPDNDEGVDR</sequence>
<evidence type="ECO:0000256" key="1">
    <source>
        <dbReference type="SAM" id="Coils"/>
    </source>
</evidence>